<comment type="caution">
    <text evidence="4">The sequence shown here is derived from an EMBL/GenBank/DDBJ whole genome shotgun (WGS) entry which is preliminary data.</text>
</comment>
<proteinExistence type="inferred from homology"/>
<dbReference type="Pfam" id="PF00908">
    <property type="entry name" value="dTDP_sugar_isom"/>
    <property type="match status" value="1"/>
</dbReference>
<gene>
    <name evidence="4" type="primary">rfbC_1</name>
    <name evidence="4" type="ORF">C1752_00434</name>
</gene>
<keyword evidence="3 4" id="KW-0413">Isomerase</keyword>
<reference evidence="4 5" key="1">
    <citation type="journal article" date="2018" name="Sci. Rep.">
        <title>A novel species of the marine cyanobacterium Acaryochloris with a unique pigment content and lifestyle.</title>
        <authorList>
            <person name="Partensky F."/>
            <person name="Six C."/>
            <person name="Ratin M."/>
            <person name="Garczarek L."/>
            <person name="Vaulot D."/>
            <person name="Probert I."/>
            <person name="Calteau A."/>
            <person name="Gourvil P."/>
            <person name="Marie D."/>
            <person name="Grebert T."/>
            <person name="Bouchier C."/>
            <person name="Le Panse S."/>
            <person name="Gachenot M."/>
            <person name="Rodriguez F."/>
            <person name="Garrido J.L."/>
        </authorList>
    </citation>
    <scope>NUCLEOTIDE SEQUENCE [LARGE SCALE GENOMIC DNA]</scope>
    <source>
        <strain evidence="4 5">RCC1774</strain>
    </source>
</reference>
<dbReference type="EMBL" id="PQWO01000001">
    <property type="protein sequence ID" value="PZD75340.1"/>
    <property type="molecule type" value="Genomic_DNA"/>
</dbReference>
<protein>
    <recommendedName>
        <fullName evidence="3">dTDP-4-dehydrorhamnose 3,5-epimerase</fullName>
        <ecNumber evidence="3">5.1.3.13</ecNumber>
    </recommendedName>
    <alternativeName>
        <fullName evidence="3">Thymidine diphospho-4-keto-rhamnose 3,5-epimerase</fullName>
    </alternativeName>
</protein>
<dbReference type="UniPathway" id="UPA00124"/>
<dbReference type="GO" id="GO:0019305">
    <property type="term" value="P:dTDP-rhamnose biosynthetic process"/>
    <property type="evidence" value="ECO:0007669"/>
    <property type="project" value="UniProtKB-UniRule"/>
</dbReference>
<keyword evidence="5" id="KW-1185">Reference proteome</keyword>
<dbReference type="Gene3D" id="2.60.120.10">
    <property type="entry name" value="Jelly Rolls"/>
    <property type="match status" value="1"/>
</dbReference>
<evidence type="ECO:0000256" key="1">
    <source>
        <dbReference type="PIRSR" id="PIRSR600888-1"/>
    </source>
</evidence>
<comment type="function">
    <text evidence="3">Catalyzes the epimerization of the C3' and C5'positions of dTDP-6-deoxy-D-xylo-4-hexulose, forming dTDP-6-deoxy-L-lyxo-4-hexulose.</text>
</comment>
<dbReference type="OrthoDB" id="9800680at2"/>
<dbReference type="InterPro" id="IPR000888">
    <property type="entry name" value="RmlC-like"/>
</dbReference>
<evidence type="ECO:0000313" key="4">
    <source>
        <dbReference type="EMBL" id="PZD75340.1"/>
    </source>
</evidence>
<evidence type="ECO:0000256" key="3">
    <source>
        <dbReference type="RuleBase" id="RU364069"/>
    </source>
</evidence>
<dbReference type="GO" id="GO:0000271">
    <property type="term" value="P:polysaccharide biosynthetic process"/>
    <property type="evidence" value="ECO:0007669"/>
    <property type="project" value="TreeGrafter"/>
</dbReference>
<feature type="site" description="Participates in a stacking interaction with the thymidine ring of dTDP-4-oxo-6-deoxyglucose" evidence="2">
    <location>
        <position position="136"/>
    </location>
</feature>
<feature type="active site" description="Proton donor" evidence="1">
    <location>
        <position position="130"/>
    </location>
</feature>
<dbReference type="EC" id="5.1.3.13" evidence="3"/>
<comment type="similarity">
    <text evidence="3">Belongs to the dTDP-4-dehydrorhamnose 3,5-epimerase family.</text>
</comment>
<dbReference type="InterPro" id="IPR011051">
    <property type="entry name" value="RmlC_Cupin_sf"/>
</dbReference>
<comment type="pathway">
    <text evidence="3">Carbohydrate biosynthesis; dTDP-L-rhamnose biosynthesis.</text>
</comment>
<dbReference type="SUPFAM" id="SSF51182">
    <property type="entry name" value="RmlC-like cupins"/>
    <property type="match status" value="1"/>
</dbReference>
<dbReference type="PANTHER" id="PTHR21047:SF2">
    <property type="entry name" value="THYMIDINE DIPHOSPHO-4-KETO-RHAMNOSE 3,5-EPIMERASE"/>
    <property type="match status" value="1"/>
</dbReference>
<name>A0A2W1JPS3_9CYAN</name>
<dbReference type="RefSeq" id="WP_110984409.1">
    <property type="nucleotide sequence ID" value="NZ_CAWNWM010000001.1"/>
</dbReference>
<dbReference type="PANTHER" id="PTHR21047">
    <property type="entry name" value="DTDP-6-DEOXY-D-GLUCOSE-3,5 EPIMERASE"/>
    <property type="match status" value="1"/>
</dbReference>
<evidence type="ECO:0000313" key="5">
    <source>
        <dbReference type="Proteomes" id="UP000248857"/>
    </source>
</evidence>
<evidence type="ECO:0000256" key="2">
    <source>
        <dbReference type="PIRSR" id="PIRSR600888-3"/>
    </source>
</evidence>
<organism evidence="4 5">
    <name type="scientific">Acaryochloris thomasi RCC1774</name>
    <dbReference type="NCBI Taxonomy" id="1764569"/>
    <lineage>
        <taxon>Bacteria</taxon>
        <taxon>Bacillati</taxon>
        <taxon>Cyanobacteriota</taxon>
        <taxon>Cyanophyceae</taxon>
        <taxon>Acaryochloridales</taxon>
        <taxon>Acaryochloridaceae</taxon>
        <taxon>Acaryochloris</taxon>
        <taxon>Acaryochloris thomasi</taxon>
    </lineage>
</organism>
<dbReference type="GO" id="GO:0005829">
    <property type="term" value="C:cytosol"/>
    <property type="evidence" value="ECO:0007669"/>
    <property type="project" value="TreeGrafter"/>
</dbReference>
<dbReference type="GO" id="GO:0008830">
    <property type="term" value="F:dTDP-4-dehydrorhamnose 3,5-epimerase activity"/>
    <property type="evidence" value="ECO:0007669"/>
    <property type="project" value="UniProtKB-UniRule"/>
</dbReference>
<comment type="catalytic activity">
    <reaction evidence="3">
        <text>dTDP-4-dehydro-6-deoxy-alpha-D-glucose = dTDP-4-dehydro-beta-L-rhamnose</text>
        <dbReference type="Rhea" id="RHEA:16969"/>
        <dbReference type="ChEBI" id="CHEBI:57649"/>
        <dbReference type="ChEBI" id="CHEBI:62830"/>
        <dbReference type="EC" id="5.1.3.13"/>
    </reaction>
</comment>
<dbReference type="NCBIfam" id="TIGR01221">
    <property type="entry name" value="rmlC"/>
    <property type="match status" value="1"/>
</dbReference>
<comment type="subunit">
    <text evidence="3">Homodimer.</text>
</comment>
<dbReference type="AlphaFoldDB" id="A0A2W1JPS3"/>
<dbReference type="InterPro" id="IPR014710">
    <property type="entry name" value="RmlC-like_jellyroll"/>
</dbReference>
<dbReference type="CDD" id="cd00438">
    <property type="entry name" value="cupin_RmlC"/>
    <property type="match status" value="1"/>
</dbReference>
<feature type="active site" description="Proton acceptor" evidence="1">
    <location>
        <position position="61"/>
    </location>
</feature>
<accession>A0A2W1JPS3</accession>
<dbReference type="Proteomes" id="UP000248857">
    <property type="component" value="Unassembled WGS sequence"/>
</dbReference>
<sequence>MKIRKTALPGVLVIEPQIYKDSRGLFFESYHQERYREAGLRASFVQDNVSHSDKGVLRGLHYQLLHPQGKLVSVAAGEVFDVCVDIRQGSPTFGRWFSQILSAQNHWQMFVPAGFAHGFCVTSETAMFTYKCTNFYAPGDEYSIRWDDPTIGIDWPLDVPLLSGKDAEAPLLHEAKAQLPSWRSNDT</sequence>